<keyword evidence="3" id="KW-0238">DNA-binding</keyword>
<evidence type="ECO:0000256" key="2">
    <source>
        <dbReference type="ARBA" id="ARBA00023015"/>
    </source>
</evidence>
<dbReference type="PROSITE" id="PS50931">
    <property type="entry name" value="HTH_LYSR"/>
    <property type="match status" value="1"/>
</dbReference>
<dbReference type="InterPro" id="IPR036388">
    <property type="entry name" value="WH-like_DNA-bd_sf"/>
</dbReference>
<evidence type="ECO:0000313" key="6">
    <source>
        <dbReference type="EMBL" id="MBO0343733.1"/>
    </source>
</evidence>
<dbReference type="PANTHER" id="PTHR30537:SF74">
    <property type="entry name" value="HTH-TYPE TRANSCRIPTIONAL REGULATOR TRPI"/>
    <property type="match status" value="1"/>
</dbReference>
<keyword evidence="2" id="KW-0805">Transcription regulation</keyword>
<dbReference type="SUPFAM" id="SSF46785">
    <property type="entry name" value="Winged helix' DNA-binding domain"/>
    <property type="match status" value="1"/>
</dbReference>
<dbReference type="InterPro" id="IPR000847">
    <property type="entry name" value="LysR_HTH_N"/>
</dbReference>
<gene>
    <name evidence="6" type="ORF">J0X15_00745</name>
</gene>
<comment type="caution">
    <text evidence="6">The sequence shown here is derived from an EMBL/GenBank/DDBJ whole genome shotgun (WGS) entry which is preliminary data.</text>
</comment>
<sequence length="293" mass="31753">MRRLPPLSSLPAFEAVARLGSVKAAGEELGRTHGAVSKQIATLAEDLGVALFRKEGVGIRLTREGEEFAQSVSGALDRLAQARDRIRLKGQEQVIEIGLSATLAMRWLIPRMPSLYLEVPGMELSFRMTGSQIIPDHEIDVALTFDRLSWIEGYYTRSDIVRLGDVAFGPVHAPGFELVQDGVGYHCAKRYLQQVAPGTWDAWSALTGVQVSADQEQTYPHTFLALEGAVAGLGAAMSERRLVAEELATGGLVAPFGFHTVDKGFGAIVTERGRGKAKVQVLLDWLGRQAASD</sequence>
<comment type="similarity">
    <text evidence="1">Belongs to the LysR transcriptional regulatory family.</text>
</comment>
<dbReference type="InterPro" id="IPR036390">
    <property type="entry name" value="WH_DNA-bd_sf"/>
</dbReference>
<evidence type="ECO:0000256" key="3">
    <source>
        <dbReference type="ARBA" id="ARBA00023125"/>
    </source>
</evidence>
<dbReference type="InterPro" id="IPR005119">
    <property type="entry name" value="LysR_subst-bd"/>
</dbReference>
<organism evidence="6 7">
    <name type="scientific">Roseibium limicola</name>
    <dbReference type="NCBI Taxonomy" id="2816037"/>
    <lineage>
        <taxon>Bacteria</taxon>
        <taxon>Pseudomonadati</taxon>
        <taxon>Pseudomonadota</taxon>
        <taxon>Alphaproteobacteria</taxon>
        <taxon>Hyphomicrobiales</taxon>
        <taxon>Stappiaceae</taxon>
        <taxon>Roseibium</taxon>
    </lineage>
</organism>
<keyword evidence="7" id="KW-1185">Reference proteome</keyword>
<dbReference type="Gene3D" id="1.10.10.10">
    <property type="entry name" value="Winged helix-like DNA-binding domain superfamily/Winged helix DNA-binding domain"/>
    <property type="match status" value="1"/>
</dbReference>
<dbReference type="RefSeq" id="WP_206937363.1">
    <property type="nucleotide sequence ID" value="NZ_JAFLNF010000001.1"/>
</dbReference>
<accession>A0A939J7W7</accession>
<protein>
    <submittedName>
        <fullName evidence="6">LysR family transcriptional regulator</fullName>
    </submittedName>
</protein>
<dbReference type="Pfam" id="PF03466">
    <property type="entry name" value="LysR_substrate"/>
    <property type="match status" value="1"/>
</dbReference>
<proteinExistence type="inferred from homology"/>
<evidence type="ECO:0000313" key="7">
    <source>
        <dbReference type="Proteomes" id="UP000664779"/>
    </source>
</evidence>
<evidence type="ECO:0000256" key="4">
    <source>
        <dbReference type="ARBA" id="ARBA00023163"/>
    </source>
</evidence>
<keyword evidence="4" id="KW-0804">Transcription</keyword>
<dbReference type="AlphaFoldDB" id="A0A939J7W7"/>
<dbReference type="Proteomes" id="UP000664779">
    <property type="component" value="Unassembled WGS sequence"/>
</dbReference>
<dbReference type="PANTHER" id="PTHR30537">
    <property type="entry name" value="HTH-TYPE TRANSCRIPTIONAL REGULATOR"/>
    <property type="match status" value="1"/>
</dbReference>
<dbReference type="InterPro" id="IPR058163">
    <property type="entry name" value="LysR-type_TF_proteobact-type"/>
</dbReference>
<feature type="domain" description="HTH lysR-type" evidence="5">
    <location>
        <begin position="5"/>
        <end position="62"/>
    </location>
</feature>
<dbReference type="SUPFAM" id="SSF53850">
    <property type="entry name" value="Periplasmic binding protein-like II"/>
    <property type="match status" value="1"/>
</dbReference>
<dbReference type="Gene3D" id="3.40.190.10">
    <property type="entry name" value="Periplasmic binding protein-like II"/>
    <property type="match status" value="2"/>
</dbReference>
<dbReference type="EMBL" id="JAFLNF010000001">
    <property type="protein sequence ID" value="MBO0343733.1"/>
    <property type="molecule type" value="Genomic_DNA"/>
</dbReference>
<dbReference type="Pfam" id="PF00126">
    <property type="entry name" value="HTH_1"/>
    <property type="match status" value="1"/>
</dbReference>
<dbReference type="GO" id="GO:0043565">
    <property type="term" value="F:sequence-specific DNA binding"/>
    <property type="evidence" value="ECO:0007669"/>
    <property type="project" value="TreeGrafter"/>
</dbReference>
<name>A0A939J7W7_9HYPH</name>
<reference evidence="6" key="1">
    <citation type="submission" date="2021-03" db="EMBL/GenBank/DDBJ databases">
        <title>Roseibium sp. CAU 1637 isolated from Incheon.</title>
        <authorList>
            <person name="Kim W."/>
        </authorList>
    </citation>
    <scope>NUCLEOTIDE SEQUENCE</scope>
    <source>
        <strain evidence="6">CAU 1637</strain>
    </source>
</reference>
<dbReference type="GO" id="GO:0003700">
    <property type="term" value="F:DNA-binding transcription factor activity"/>
    <property type="evidence" value="ECO:0007669"/>
    <property type="project" value="InterPro"/>
</dbReference>
<evidence type="ECO:0000256" key="1">
    <source>
        <dbReference type="ARBA" id="ARBA00009437"/>
    </source>
</evidence>
<evidence type="ECO:0000259" key="5">
    <source>
        <dbReference type="PROSITE" id="PS50931"/>
    </source>
</evidence>
<dbReference type="GO" id="GO:0006351">
    <property type="term" value="P:DNA-templated transcription"/>
    <property type="evidence" value="ECO:0007669"/>
    <property type="project" value="TreeGrafter"/>
</dbReference>